<reference evidence="9" key="1">
    <citation type="journal article" date="2019" name="Int. J. Syst. Evol. Microbiol.">
        <title>The Global Catalogue of Microorganisms (GCM) 10K type strain sequencing project: providing services to taxonomists for standard genome sequencing and annotation.</title>
        <authorList>
            <consortium name="The Broad Institute Genomics Platform"/>
            <consortium name="The Broad Institute Genome Sequencing Center for Infectious Disease"/>
            <person name="Wu L."/>
            <person name="Ma J."/>
        </authorList>
    </citation>
    <scope>NUCLEOTIDE SEQUENCE [LARGE SCALE GENOMIC DNA]</scope>
    <source>
        <strain evidence="9">NBRC 108894</strain>
    </source>
</reference>
<evidence type="ECO:0000256" key="3">
    <source>
        <dbReference type="ARBA" id="ARBA00022679"/>
    </source>
</evidence>
<dbReference type="PANTHER" id="PTHR18919">
    <property type="entry name" value="ACETYL-COA C-ACYLTRANSFERASE"/>
    <property type="match status" value="1"/>
</dbReference>
<comment type="similarity">
    <text evidence="1">Belongs to the thiolase-like superfamily. Thiolase family.</text>
</comment>
<dbReference type="InterPro" id="IPR016039">
    <property type="entry name" value="Thiolase-like"/>
</dbReference>
<evidence type="ECO:0000313" key="9">
    <source>
        <dbReference type="Proteomes" id="UP001157034"/>
    </source>
</evidence>
<comment type="caution">
    <text evidence="8">The sequence shown here is derived from an EMBL/GenBank/DDBJ whole genome shotgun (WGS) entry which is preliminary data.</text>
</comment>
<protein>
    <recommendedName>
        <fullName evidence="2">acetyl-CoA C-acetyltransferase</fullName>
        <ecNumber evidence="2">2.3.1.9</ecNumber>
    </recommendedName>
    <alternativeName>
        <fullName evidence="5">Acetoacetyl-CoA thiolase</fullName>
    </alternativeName>
</protein>
<evidence type="ECO:0000256" key="5">
    <source>
        <dbReference type="ARBA" id="ARBA00030755"/>
    </source>
</evidence>
<keyword evidence="9" id="KW-1185">Reference proteome</keyword>
<feature type="region of interest" description="Disordered" evidence="6">
    <location>
        <begin position="55"/>
        <end position="94"/>
    </location>
</feature>
<evidence type="ECO:0000256" key="1">
    <source>
        <dbReference type="ARBA" id="ARBA00010982"/>
    </source>
</evidence>
<accession>A0ABQ6K1X7</accession>
<evidence type="ECO:0000313" key="8">
    <source>
        <dbReference type="EMBL" id="GMA94605.1"/>
    </source>
</evidence>
<dbReference type="InterPro" id="IPR020615">
    <property type="entry name" value="Thiolase_acyl_enz_int_AS"/>
</dbReference>
<dbReference type="Gene3D" id="3.40.47.10">
    <property type="match status" value="1"/>
</dbReference>
<dbReference type="SUPFAM" id="SSF53901">
    <property type="entry name" value="Thiolase-like"/>
    <property type="match status" value="1"/>
</dbReference>
<evidence type="ECO:0000259" key="7">
    <source>
        <dbReference type="Pfam" id="PF00108"/>
    </source>
</evidence>
<evidence type="ECO:0000256" key="2">
    <source>
        <dbReference type="ARBA" id="ARBA00012705"/>
    </source>
</evidence>
<evidence type="ECO:0000256" key="4">
    <source>
        <dbReference type="ARBA" id="ARBA00023315"/>
    </source>
</evidence>
<feature type="domain" description="Thiolase N-terminal" evidence="7">
    <location>
        <begin position="3"/>
        <end position="59"/>
    </location>
</feature>
<dbReference type="PANTHER" id="PTHR18919:SF107">
    <property type="entry name" value="ACETYL-COA ACETYLTRANSFERASE, CYTOSOLIC"/>
    <property type="match status" value="1"/>
</dbReference>
<evidence type="ECO:0000256" key="6">
    <source>
        <dbReference type="SAM" id="MobiDB-lite"/>
    </source>
</evidence>
<keyword evidence="3" id="KW-0808">Transferase</keyword>
<gene>
    <name evidence="8" type="ORF">GCM10025881_14290</name>
</gene>
<proteinExistence type="inferred from homology"/>
<dbReference type="Pfam" id="PF00108">
    <property type="entry name" value="Thiolase_N"/>
    <property type="match status" value="1"/>
</dbReference>
<dbReference type="InterPro" id="IPR020616">
    <property type="entry name" value="Thiolase_N"/>
</dbReference>
<dbReference type="PROSITE" id="PS00098">
    <property type="entry name" value="THIOLASE_1"/>
    <property type="match status" value="1"/>
</dbReference>
<dbReference type="EMBL" id="BSVB01000001">
    <property type="protein sequence ID" value="GMA94605.1"/>
    <property type="molecule type" value="Genomic_DNA"/>
</dbReference>
<dbReference type="EC" id="2.3.1.9" evidence="2"/>
<organism evidence="8 9">
    <name type="scientific">Pseudolysinimonas kribbensis</name>
    <dbReference type="NCBI Taxonomy" id="433641"/>
    <lineage>
        <taxon>Bacteria</taxon>
        <taxon>Bacillati</taxon>
        <taxon>Actinomycetota</taxon>
        <taxon>Actinomycetes</taxon>
        <taxon>Micrococcales</taxon>
        <taxon>Microbacteriaceae</taxon>
        <taxon>Pseudolysinimonas</taxon>
    </lineage>
</organism>
<name>A0ABQ6K1X7_9MICO</name>
<sequence length="94" mass="9659">MSVLLAGLPDAVPAYTVNRLCASGMTAIVQAAQAIRAGDADVVIAGGVESMTRAPWVQAKPAKPWGGPGSPSTRRSDGGSPTRDCSPATKRRIR</sequence>
<keyword evidence="4" id="KW-0012">Acyltransferase</keyword>
<dbReference type="Proteomes" id="UP001157034">
    <property type="component" value="Unassembled WGS sequence"/>
</dbReference>